<keyword evidence="1" id="KW-1185">Reference proteome</keyword>
<protein>
    <submittedName>
        <fullName evidence="2">Uncharacterized protein</fullName>
    </submittedName>
</protein>
<evidence type="ECO:0000313" key="2">
    <source>
        <dbReference type="WBParaSite" id="nRc.2.0.1.t07458-RA"/>
    </source>
</evidence>
<dbReference type="Proteomes" id="UP000887565">
    <property type="component" value="Unplaced"/>
</dbReference>
<name>A0A915I0W1_ROMCU</name>
<accession>A0A915I0W1</accession>
<reference evidence="2" key="1">
    <citation type="submission" date="2022-11" db="UniProtKB">
        <authorList>
            <consortium name="WormBaseParasite"/>
        </authorList>
    </citation>
    <scope>IDENTIFICATION</scope>
</reference>
<proteinExistence type="predicted"/>
<sequence length="83" mass="9699">MGRGCRTPDGGKTYEHCNDQFLVILYLILNQWTGRCTTARDMVDNDNIKTKSTITWLVHKIIHNDRLQITRLSLTAFEKSRFQ</sequence>
<organism evidence="1 2">
    <name type="scientific">Romanomermis culicivorax</name>
    <name type="common">Nematode worm</name>
    <dbReference type="NCBI Taxonomy" id="13658"/>
    <lineage>
        <taxon>Eukaryota</taxon>
        <taxon>Metazoa</taxon>
        <taxon>Ecdysozoa</taxon>
        <taxon>Nematoda</taxon>
        <taxon>Enoplea</taxon>
        <taxon>Dorylaimia</taxon>
        <taxon>Mermithida</taxon>
        <taxon>Mermithoidea</taxon>
        <taxon>Mermithidae</taxon>
        <taxon>Romanomermis</taxon>
    </lineage>
</organism>
<dbReference type="WBParaSite" id="nRc.2.0.1.t07458-RA">
    <property type="protein sequence ID" value="nRc.2.0.1.t07458-RA"/>
    <property type="gene ID" value="nRc.2.0.1.g07458"/>
</dbReference>
<dbReference type="AlphaFoldDB" id="A0A915I0W1"/>
<evidence type="ECO:0000313" key="1">
    <source>
        <dbReference type="Proteomes" id="UP000887565"/>
    </source>
</evidence>